<evidence type="ECO:0000256" key="2">
    <source>
        <dbReference type="ARBA" id="ARBA00005992"/>
    </source>
</evidence>
<feature type="active site" description="Nucleophile" evidence="7">
    <location>
        <position position="159"/>
    </location>
</feature>
<organism evidence="10 11">
    <name type="scientific">Devosia salina</name>
    <dbReference type="NCBI Taxonomy" id="2860336"/>
    <lineage>
        <taxon>Bacteria</taxon>
        <taxon>Pseudomonadati</taxon>
        <taxon>Pseudomonadota</taxon>
        <taxon>Alphaproteobacteria</taxon>
        <taxon>Hyphomicrobiales</taxon>
        <taxon>Devosiaceae</taxon>
        <taxon>Devosia</taxon>
    </lineage>
</organism>
<dbReference type="InterPro" id="IPR005490">
    <property type="entry name" value="LD_TPept_cat_dom"/>
</dbReference>
<name>A0ABX8WHH6_9HYPH</name>
<dbReference type="Pfam" id="PF03734">
    <property type="entry name" value="YkuD"/>
    <property type="match status" value="1"/>
</dbReference>
<feature type="active site" description="Proton donor/acceptor" evidence="7">
    <location>
        <position position="151"/>
    </location>
</feature>
<evidence type="ECO:0000256" key="5">
    <source>
        <dbReference type="ARBA" id="ARBA00022984"/>
    </source>
</evidence>
<evidence type="ECO:0000256" key="3">
    <source>
        <dbReference type="ARBA" id="ARBA00022679"/>
    </source>
</evidence>
<dbReference type="PANTHER" id="PTHR36699">
    <property type="entry name" value="LD-TRANSPEPTIDASE"/>
    <property type="match status" value="1"/>
</dbReference>
<protein>
    <submittedName>
        <fullName evidence="10">Murein L,D-transpeptidase</fullName>
    </submittedName>
</protein>
<feature type="compositionally biased region" description="Low complexity" evidence="8">
    <location>
        <begin position="326"/>
        <end position="340"/>
    </location>
</feature>
<dbReference type="EMBL" id="CP080590">
    <property type="protein sequence ID" value="QYO76431.1"/>
    <property type="molecule type" value="Genomic_DNA"/>
</dbReference>
<comment type="pathway">
    <text evidence="1 7">Cell wall biogenesis; peptidoglycan biosynthesis.</text>
</comment>
<sequence length="340" mass="36536">MTATFFQRLGAVVILLWLAVGLAACSNFVKGGDNRHNIPLSGGVIQGLRNMGSSPGQGMVVRIFKEESVLEVWKATGAGAYRLFKTYEICAYSGDLGPKFKEGDRQSPEGFYTITPGLMNPRSNYYLAFNTGFPNKFDRVHGRTGSDLMVHGDCSSRGCYAMTDAGIAEIYALAREAFKGGNTSFQLQIFPFRMTTANLAKHATSPHLDFWKDIKEGYDYFEMTRTPPVWDVCEKQYIFNPAGSAPLNAAGPCPATVSNPALTAKLQADEADLANKAEAARVAAEKKAAEEAALKERGAAVNNFFSGIGSGIGGIFGGQGRPEAQTGTTTTLPTPSTQRP</sequence>
<proteinExistence type="inferred from homology"/>
<keyword evidence="11" id="KW-1185">Reference proteome</keyword>
<gene>
    <name evidence="10" type="ORF">K1X15_17820</name>
</gene>
<dbReference type="Proteomes" id="UP000825799">
    <property type="component" value="Chromosome"/>
</dbReference>
<keyword evidence="4 7" id="KW-0133">Cell shape</keyword>
<feature type="domain" description="L,D-TPase catalytic" evidence="9">
    <location>
        <begin position="59"/>
        <end position="190"/>
    </location>
</feature>
<evidence type="ECO:0000259" key="9">
    <source>
        <dbReference type="PROSITE" id="PS52029"/>
    </source>
</evidence>
<evidence type="ECO:0000256" key="7">
    <source>
        <dbReference type="PROSITE-ProRule" id="PRU01373"/>
    </source>
</evidence>
<reference evidence="10 11" key="1">
    <citation type="submission" date="2021-08" db="EMBL/GenBank/DDBJ databases">
        <title>Devosia salina sp. nov., isolated from the South China Sea sediment.</title>
        <authorList>
            <person name="Zhou Z."/>
        </authorList>
    </citation>
    <scope>NUCLEOTIDE SEQUENCE [LARGE SCALE GENOMIC DNA]</scope>
    <source>
        <strain evidence="10 11">SCS-3</strain>
    </source>
</reference>
<evidence type="ECO:0000256" key="4">
    <source>
        <dbReference type="ARBA" id="ARBA00022960"/>
    </source>
</evidence>
<dbReference type="PROSITE" id="PS52029">
    <property type="entry name" value="LD_TPASE"/>
    <property type="match status" value="1"/>
</dbReference>
<evidence type="ECO:0000256" key="6">
    <source>
        <dbReference type="ARBA" id="ARBA00023316"/>
    </source>
</evidence>
<dbReference type="SUPFAM" id="SSF141523">
    <property type="entry name" value="L,D-transpeptidase catalytic domain-like"/>
    <property type="match status" value="1"/>
</dbReference>
<comment type="similarity">
    <text evidence="2">Belongs to the YkuD family.</text>
</comment>
<accession>A0ABX8WHH6</accession>
<dbReference type="PANTHER" id="PTHR36699:SF1">
    <property type="entry name" value="L,D-TRANSPEPTIDASE YAFK-RELATED"/>
    <property type="match status" value="1"/>
</dbReference>
<keyword evidence="6 7" id="KW-0961">Cell wall biogenesis/degradation</keyword>
<feature type="region of interest" description="Disordered" evidence="8">
    <location>
        <begin position="316"/>
        <end position="340"/>
    </location>
</feature>
<evidence type="ECO:0000313" key="10">
    <source>
        <dbReference type="EMBL" id="QYO76431.1"/>
    </source>
</evidence>
<keyword evidence="5 7" id="KW-0573">Peptidoglycan synthesis</keyword>
<evidence type="ECO:0000256" key="1">
    <source>
        <dbReference type="ARBA" id="ARBA00004752"/>
    </source>
</evidence>
<keyword evidence="3" id="KW-0808">Transferase</keyword>
<evidence type="ECO:0000313" key="11">
    <source>
        <dbReference type="Proteomes" id="UP000825799"/>
    </source>
</evidence>
<evidence type="ECO:0000256" key="8">
    <source>
        <dbReference type="SAM" id="MobiDB-lite"/>
    </source>
</evidence>
<dbReference type="RefSeq" id="WP_220304920.1">
    <property type="nucleotide sequence ID" value="NZ_CP080590.1"/>
</dbReference>
<dbReference type="InterPro" id="IPR038063">
    <property type="entry name" value="Transpep_catalytic_dom"/>
</dbReference>